<dbReference type="InterPro" id="IPR001650">
    <property type="entry name" value="Helicase_C-like"/>
</dbReference>
<dbReference type="GO" id="GO:0009409">
    <property type="term" value="P:response to cold"/>
    <property type="evidence" value="ECO:0007669"/>
    <property type="project" value="TreeGrafter"/>
</dbReference>
<evidence type="ECO:0000259" key="6">
    <source>
        <dbReference type="PROSITE" id="PS51192"/>
    </source>
</evidence>
<dbReference type="EMBL" id="LHUG01000006">
    <property type="protein sequence ID" value="PAB00650.1"/>
    <property type="molecule type" value="Genomic_DNA"/>
</dbReference>
<keyword evidence="2" id="KW-0378">Hydrolase</keyword>
<dbReference type="Pfam" id="PF00271">
    <property type="entry name" value="Helicase_C"/>
    <property type="match status" value="1"/>
</dbReference>
<dbReference type="RefSeq" id="WP_095006846.1">
    <property type="nucleotide sequence ID" value="NZ_LHUG01000006.1"/>
</dbReference>
<evidence type="ECO:0000259" key="7">
    <source>
        <dbReference type="PROSITE" id="PS51194"/>
    </source>
</evidence>
<organism evidence="8 9">
    <name type="scientific">Enterococcus canintestini</name>
    <dbReference type="NCBI Taxonomy" id="317010"/>
    <lineage>
        <taxon>Bacteria</taxon>
        <taxon>Bacillati</taxon>
        <taxon>Bacillota</taxon>
        <taxon>Bacilli</taxon>
        <taxon>Lactobacillales</taxon>
        <taxon>Enterococcaceae</taxon>
        <taxon>Enterococcus</taxon>
    </lineage>
</organism>
<evidence type="ECO:0000256" key="3">
    <source>
        <dbReference type="ARBA" id="ARBA00022806"/>
    </source>
</evidence>
<dbReference type="PROSITE" id="PS51194">
    <property type="entry name" value="HELICASE_CTER"/>
    <property type="match status" value="1"/>
</dbReference>
<feature type="domain" description="Helicase C-terminal" evidence="7">
    <location>
        <begin position="226"/>
        <end position="369"/>
    </location>
</feature>
<evidence type="ECO:0000313" key="9">
    <source>
        <dbReference type="Proteomes" id="UP000216797"/>
    </source>
</evidence>
<dbReference type="SMART" id="SM00490">
    <property type="entry name" value="HELICc"/>
    <property type="match status" value="1"/>
</dbReference>
<dbReference type="PANTHER" id="PTHR47963">
    <property type="entry name" value="DEAD-BOX ATP-DEPENDENT RNA HELICASE 47, MITOCHONDRIAL"/>
    <property type="match status" value="1"/>
</dbReference>
<name>A0A267HSY3_9ENTE</name>
<feature type="compositionally biased region" description="Basic and acidic residues" evidence="5">
    <location>
        <begin position="386"/>
        <end position="397"/>
    </location>
</feature>
<feature type="domain" description="Helicase ATP-binding" evidence="6">
    <location>
        <begin position="30"/>
        <end position="199"/>
    </location>
</feature>
<dbReference type="Gene3D" id="3.40.50.300">
    <property type="entry name" value="P-loop containing nucleotide triphosphate hydrolases"/>
    <property type="match status" value="2"/>
</dbReference>
<dbReference type="GO" id="GO:0033592">
    <property type="term" value="F:RNA strand annealing activity"/>
    <property type="evidence" value="ECO:0007669"/>
    <property type="project" value="TreeGrafter"/>
</dbReference>
<gene>
    <name evidence="8" type="ORF">AKL21_09185</name>
</gene>
<dbReference type="GO" id="GO:0005840">
    <property type="term" value="C:ribosome"/>
    <property type="evidence" value="ECO:0007669"/>
    <property type="project" value="TreeGrafter"/>
</dbReference>
<dbReference type="InterPro" id="IPR011545">
    <property type="entry name" value="DEAD/DEAH_box_helicase_dom"/>
</dbReference>
<dbReference type="InterPro" id="IPR044742">
    <property type="entry name" value="DEAD/DEAH_RhlB"/>
</dbReference>
<keyword evidence="3 8" id="KW-0347">Helicase</keyword>
<dbReference type="Pfam" id="PF00270">
    <property type="entry name" value="DEAD"/>
    <property type="match status" value="1"/>
</dbReference>
<dbReference type="CDD" id="cd00268">
    <property type="entry name" value="DEADc"/>
    <property type="match status" value="1"/>
</dbReference>
<dbReference type="AlphaFoldDB" id="A0A267HSY3"/>
<dbReference type="GO" id="GO:0003724">
    <property type="term" value="F:RNA helicase activity"/>
    <property type="evidence" value="ECO:0007669"/>
    <property type="project" value="TreeGrafter"/>
</dbReference>
<dbReference type="Proteomes" id="UP000216797">
    <property type="component" value="Unassembled WGS sequence"/>
</dbReference>
<dbReference type="GO" id="GO:0005524">
    <property type="term" value="F:ATP binding"/>
    <property type="evidence" value="ECO:0007669"/>
    <property type="project" value="UniProtKB-KW"/>
</dbReference>
<evidence type="ECO:0000256" key="1">
    <source>
        <dbReference type="ARBA" id="ARBA00022741"/>
    </source>
</evidence>
<dbReference type="InterPro" id="IPR050547">
    <property type="entry name" value="DEAD_box_RNA_helicases"/>
</dbReference>
<keyword evidence="1" id="KW-0547">Nucleotide-binding</keyword>
<evidence type="ECO:0000256" key="4">
    <source>
        <dbReference type="ARBA" id="ARBA00022840"/>
    </source>
</evidence>
<dbReference type="PANTHER" id="PTHR47963:SF7">
    <property type="entry name" value="ATP-DEPENDENT RNA HELICASE YFML-RELATED"/>
    <property type="match status" value="1"/>
</dbReference>
<comment type="caution">
    <text evidence="8">The sequence shown here is derived from an EMBL/GenBank/DDBJ whole genome shotgun (WGS) entry which is preliminary data.</text>
</comment>
<sequence length="422" mass="47354">MMLEKLPGTLLQQWQKAGYQKPSLIQERVFEPLKERKNVVGVAPTGSGKTVAYLLPILMQLNSGEGNQLLILTASQELAMQVVETARFWTEKMGLKVQPLIGGANTKRQLEKLKEKPEILVGTAGRVLELMKSKKIKSHQLQTVVFDETDQLLTGQALEIAQGILQHLDNSCQLNFFSATALNVMPEIKTITKDNFTLIDVTKEDASQGEVNHFYLITSKRKKADTIRKLLHVKDFRSLIFFNEVAELGAVAEKLQFHQLPVATLASDQNKLLRKTALNAFRTAKINGLLTTDVAARGLDLADLPMVVNAEVPMDDASYLHRAGRVGRMGKKGTVITLVAENELSYLKKMTKKLTLPLTEIYLYKGNLVTERPLSATNEKNTQNLLKEKHKDIEKVHTSVSTEKKKKKKRHSKQKNIGKRRV</sequence>
<evidence type="ECO:0000313" key="8">
    <source>
        <dbReference type="EMBL" id="PAB00650.1"/>
    </source>
</evidence>
<reference evidence="8 9" key="1">
    <citation type="submission" date="2015-08" db="EMBL/GenBank/DDBJ databases">
        <title>Enterococcus genome sequence.</title>
        <authorList>
            <person name="Acedo J.Z."/>
            <person name="Vederas J.C."/>
        </authorList>
    </citation>
    <scope>NUCLEOTIDE SEQUENCE [LARGE SCALE GENOMIC DNA]</scope>
    <source>
        <strain evidence="8 9">49</strain>
    </source>
</reference>
<evidence type="ECO:0000256" key="5">
    <source>
        <dbReference type="SAM" id="MobiDB-lite"/>
    </source>
</evidence>
<dbReference type="InterPro" id="IPR027417">
    <property type="entry name" value="P-loop_NTPase"/>
</dbReference>
<keyword evidence="4" id="KW-0067">ATP-binding</keyword>
<evidence type="ECO:0000256" key="2">
    <source>
        <dbReference type="ARBA" id="ARBA00022801"/>
    </source>
</evidence>
<dbReference type="CDD" id="cd18787">
    <property type="entry name" value="SF2_C_DEAD"/>
    <property type="match status" value="1"/>
</dbReference>
<dbReference type="PROSITE" id="PS51192">
    <property type="entry name" value="HELICASE_ATP_BIND_1"/>
    <property type="match status" value="1"/>
</dbReference>
<accession>A0A267HSY3</accession>
<proteinExistence type="predicted"/>
<dbReference type="InterPro" id="IPR014001">
    <property type="entry name" value="Helicase_ATP-bd"/>
</dbReference>
<dbReference type="GO" id="GO:0016787">
    <property type="term" value="F:hydrolase activity"/>
    <property type="evidence" value="ECO:0007669"/>
    <property type="project" value="UniProtKB-KW"/>
</dbReference>
<dbReference type="SMART" id="SM00487">
    <property type="entry name" value="DEXDc"/>
    <property type="match status" value="1"/>
</dbReference>
<keyword evidence="9" id="KW-1185">Reference proteome</keyword>
<dbReference type="GO" id="GO:0005829">
    <property type="term" value="C:cytosol"/>
    <property type="evidence" value="ECO:0007669"/>
    <property type="project" value="TreeGrafter"/>
</dbReference>
<dbReference type="SUPFAM" id="SSF52540">
    <property type="entry name" value="P-loop containing nucleoside triphosphate hydrolases"/>
    <property type="match status" value="1"/>
</dbReference>
<feature type="region of interest" description="Disordered" evidence="5">
    <location>
        <begin position="384"/>
        <end position="422"/>
    </location>
</feature>
<protein>
    <submittedName>
        <fullName evidence="8">RNA helicase</fullName>
    </submittedName>
</protein>
<feature type="compositionally biased region" description="Basic residues" evidence="5">
    <location>
        <begin position="404"/>
        <end position="422"/>
    </location>
</feature>